<evidence type="ECO:0000256" key="1">
    <source>
        <dbReference type="SAM" id="SignalP"/>
    </source>
</evidence>
<proteinExistence type="predicted"/>
<reference evidence="2 3" key="1">
    <citation type="submission" date="2012-06" db="EMBL/GenBank/DDBJ databases">
        <title>The complete genome of Ornithobacterium rhinotracheale DSM 15997.</title>
        <authorList>
            <consortium name="US DOE Joint Genome Institute (JGI-PGF)"/>
            <person name="Lucas S."/>
            <person name="Copeland A."/>
            <person name="Lapidus A."/>
            <person name="Goodwin L."/>
            <person name="Pitluck S."/>
            <person name="Peters L."/>
            <person name="Mikhailova N."/>
            <person name="Teshima H."/>
            <person name="Kyrpides N."/>
            <person name="Mavromatis K."/>
            <person name="Pagani I."/>
            <person name="Ivanova N."/>
            <person name="Ovchinnikova G."/>
            <person name="Zeytun A."/>
            <person name="Detter J.C."/>
            <person name="Han C."/>
            <person name="Land M."/>
            <person name="Hauser L."/>
            <person name="Markowitz V."/>
            <person name="Cheng J.-F."/>
            <person name="Hugenholtz P."/>
            <person name="Woyke T."/>
            <person name="Wu D."/>
            <person name="Lang E."/>
            <person name="Kopitz M."/>
            <person name="Brambilla E."/>
            <person name="Klenk H.-P."/>
            <person name="Eisen J.A."/>
        </authorList>
    </citation>
    <scope>NUCLEOTIDE SEQUENCE [LARGE SCALE GENOMIC DNA]</scope>
    <source>
        <strain evidence="3">ATCC 51463 / DSM 15997 / CCUG 23171 / LMG 9086</strain>
    </source>
</reference>
<dbReference type="HOGENOM" id="CLU_094559_0_0_10"/>
<sequence length="213" mass="23622">MRQNLKYMKKSILAIAGALVMFSCSSSDDDNGKKVVDGNAGVVEVQTSAKSYDKWTYYSIEQGKEVAIENPKESLAWDIAFHRGDVKLNGGASGKGKGEAIKLTTTDFATVTEAPAEGYVKDVKANILSYNIKTHQMTPLPDGSKNNQLVWLNIDTSTPPPKYTLYKNVFVIKTANGKYAKIQFLNYIGDNKEKIVATWKYFYQANGSRKLVK</sequence>
<evidence type="ECO:0000313" key="3">
    <source>
        <dbReference type="Proteomes" id="UP000006051"/>
    </source>
</evidence>
<dbReference type="Proteomes" id="UP000006051">
    <property type="component" value="Chromosome"/>
</dbReference>
<dbReference type="EMBL" id="CP003283">
    <property type="protein sequence ID" value="AFL97863.1"/>
    <property type="molecule type" value="Genomic_DNA"/>
</dbReference>
<dbReference type="AlphaFoldDB" id="I4A1M9"/>
<feature type="chain" id="PRO_5003684718" description="HmuY protein" evidence="1">
    <location>
        <begin position="29"/>
        <end position="213"/>
    </location>
</feature>
<keyword evidence="1" id="KW-0732">Signal</keyword>
<feature type="signal peptide" evidence="1">
    <location>
        <begin position="1"/>
        <end position="28"/>
    </location>
</feature>
<dbReference type="CDD" id="cd12105">
    <property type="entry name" value="HmuY"/>
    <property type="match status" value="1"/>
</dbReference>
<accession>I4A1M9</accession>
<evidence type="ECO:0000313" key="2">
    <source>
        <dbReference type="EMBL" id="AFL97863.1"/>
    </source>
</evidence>
<dbReference type="InterPro" id="IPR025921">
    <property type="entry name" value="HmuY"/>
</dbReference>
<gene>
    <name evidence="2" type="ordered locus">Ornrh_1708</name>
</gene>
<dbReference type="STRING" id="867902.Ornrh_1708"/>
<dbReference type="PROSITE" id="PS51257">
    <property type="entry name" value="PROKAR_LIPOPROTEIN"/>
    <property type="match status" value="1"/>
</dbReference>
<evidence type="ECO:0008006" key="4">
    <source>
        <dbReference type="Google" id="ProtNLM"/>
    </source>
</evidence>
<protein>
    <recommendedName>
        <fullName evidence="4">HmuY protein</fullName>
    </recommendedName>
</protein>
<dbReference type="Pfam" id="PF14064">
    <property type="entry name" value="HmuY"/>
    <property type="match status" value="1"/>
</dbReference>
<dbReference type="PATRIC" id="fig|867902.3.peg.1657"/>
<name>I4A1M9_ORNRL</name>
<dbReference type="eggNOG" id="ENOG5032UNP">
    <property type="taxonomic scope" value="Bacteria"/>
</dbReference>
<keyword evidence="3" id="KW-1185">Reference proteome</keyword>
<dbReference type="KEGG" id="orh:Ornrh_1708"/>
<organism evidence="2 3">
    <name type="scientific">Ornithobacterium rhinotracheale (strain ATCC 51463 / DSM 15997 / CCUG 23171 / CIP 104009 / LMG 9086)</name>
    <dbReference type="NCBI Taxonomy" id="867902"/>
    <lineage>
        <taxon>Bacteria</taxon>
        <taxon>Pseudomonadati</taxon>
        <taxon>Bacteroidota</taxon>
        <taxon>Flavobacteriia</taxon>
        <taxon>Flavobacteriales</taxon>
        <taxon>Weeksellaceae</taxon>
        <taxon>Ornithobacterium</taxon>
    </lineage>
</organism>